<dbReference type="InterPro" id="IPR016032">
    <property type="entry name" value="Sig_transdc_resp-reg_C-effctor"/>
</dbReference>
<evidence type="ECO:0000259" key="6">
    <source>
        <dbReference type="SMART" id="SM00862"/>
    </source>
</evidence>
<comment type="caution">
    <text evidence="8">The sequence shown here is derived from an EMBL/GenBank/DDBJ whole genome shotgun (WGS) entry which is preliminary data.</text>
</comment>
<dbReference type="PRINTS" id="PR00364">
    <property type="entry name" value="DISEASERSIST"/>
</dbReference>
<dbReference type="Pfam" id="PF03704">
    <property type="entry name" value="BTAD"/>
    <property type="match status" value="1"/>
</dbReference>
<proteinExistence type="inferred from homology"/>
<dbReference type="Pfam" id="PF00486">
    <property type="entry name" value="Trans_reg_C"/>
    <property type="match status" value="1"/>
</dbReference>
<dbReference type="Gene3D" id="1.10.10.10">
    <property type="entry name" value="Winged helix-like DNA-binding domain superfamily/Winged helix DNA-binding domain"/>
    <property type="match status" value="1"/>
</dbReference>
<dbReference type="InterPro" id="IPR005158">
    <property type="entry name" value="BTAD"/>
</dbReference>
<dbReference type="SMART" id="SM00028">
    <property type="entry name" value="TPR"/>
    <property type="match status" value="3"/>
</dbReference>
<gene>
    <name evidence="8" type="ORF">GCM10010211_75100</name>
</gene>
<evidence type="ECO:0000256" key="4">
    <source>
        <dbReference type="ARBA" id="ARBA00023125"/>
    </source>
</evidence>
<dbReference type="CDD" id="cd15831">
    <property type="entry name" value="BTAD"/>
    <property type="match status" value="1"/>
</dbReference>
<keyword evidence="9" id="KW-1185">Reference proteome</keyword>
<dbReference type="PANTHER" id="PTHR35807">
    <property type="entry name" value="TRANSCRIPTIONAL REGULATOR REDD-RELATED"/>
    <property type="match status" value="1"/>
</dbReference>
<dbReference type="SUPFAM" id="SSF52540">
    <property type="entry name" value="P-loop containing nucleoside triphosphate hydrolases"/>
    <property type="match status" value="1"/>
</dbReference>
<evidence type="ECO:0000313" key="9">
    <source>
        <dbReference type="Proteomes" id="UP000654471"/>
    </source>
</evidence>
<dbReference type="Gene3D" id="3.40.50.300">
    <property type="entry name" value="P-loop containing nucleotide triphosphate hydrolases"/>
    <property type="match status" value="1"/>
</dbReference>
<evidence type="ECO:0000256" key="2">
    <source>
        <dbReference type="ARBA" id="ARBA00023012"/>
    </source>
</evidence>
<comment type="similarity">
    <text evidence="1">Belongs to the AfsR/DnrI/RedD regulatory family.</text>
</comment>
<feature type="domain" description="Bacterial transcriptional activator" evidence="7">
    <location>
        <begin position="96"/>
        <end position="237"/>
    </location>
</feature>
<evidence type="ECO:0000259" key="7">
    <source>
        <dbReference type="SMART" id="SM01043"/>
    </source>
</evidence>
<dbReference type="InterPro" id="IPR001867">
    <property type="entry name" value="OmpR/PhoB-type_DNA-bd"/>
</dbReference>
<evidence type="ECO:0000313" key="8">
    <source>
        <dbReference type="EMBL" id="GGU96745.1"/>
    </source>
</evidence>
<dbReference type="SUPFAM" id="SSF48452">
    <property type="entry name" value="TPR-like"/>
    <property type="match status" value="3"/>
</dbReference>
<evidence type="ECO:0000256" key="5">
    <source>
        <dbReference type="ARBA" id="ARBA00023163"/>
    </source>
</evidence>
<dbReference type="Pfam" id="PF13424">
    <property type="entry name" value="TPR_12"/>
    <property type="match status" value="1"/>
</dbReference>
<organism evidence="8 9">
    <name type="scientific">Streptomyces albospinus</name>
    <dbReference type="NCBI Taxonomy" id="285515"/>
    <lineage>
        <taxon>Bacteria</taxon>
        <taxon>Bacillati</taxon>
        <taxon>Actinomycetota</taxon>
        <taxon>Actinomycetes</taxon>
        <taxon>Kitasatosporales</taxon>
        <taxon>Streptomycetaceae</taxon>
        <taxon>Streptomyces</taxon>
    </lineage>
</organism>
<dbReference type="SMART" id="SM00862">
    <property type="entry name" value="Trans_reg_C"/>
    <property type="match status" value="1"/>
</dbReference>
<accession>A0ABQ2VMB5</accession>
<evidence type="ECO:0000256" key="1">
    <source>
        <dbReference type="ARBA" id="ARBA00005820"/>
    </source>
</evidence>
<dbReference type="SUPFAM" id="SSF46894">
    <property type="entry name" value="C-terminal effector domain of the bipartite response regulators"/>
    <property type="match status" value="1"/>
</dbReference>
<keyword evidence="5" id="KW-0804">Transcription</keyword>
<keyword evidence="2" id="KW-0902">Two-component regulatory system</keyword>
<dbReference type="Proteomes" id="UP000654471">
    <property type="component" value="Unassembled WGS sequence"/>
</dbReference>
<keyword evidence="4" id="KW-0238">DNA-binding</keyword>
<evidence type="ECO:0000256" key="3">
    <source>
        <dbReference type="ARBA" id="ARBA00023015"/>
    </source>
</evidence>
<sequence length="934" mass="100599">MQILLLGPVEVRAPDGSALHVGGARRRAVLATLAMDVNRVVSVQRLLDTVWDQAPPPSARTVLQGHVASLRGMFDDSVQLITREPGYMLQADPAQIDVHHQRELLARADAAEDRTAVRLLRQALGCWRGPALADCGSTVLREGSAHRLESTRLRALEQLAERLLRIGHAELVTAELAEALEAHPLRESLVRLMMLCLHQEGRQAEALATYHALRARIAEEAGVDPGADVQATFAQLLRPADPPAGSAGRPARVWPPTVPQQPEQKQCRLAVQLPREPGGFMGRNHELAWLSEHCGTPDTGHGDGLLLVTGPAGVGKTALLLRWAHRFATDFDGGRLWVDLRGCDETEPLAPGEALACLLRALGVPESAIPVAPEERAALYRSRLAGRRTLVVLDNAADAAQVRPLLPAVPGCVTVVTSRRRLCELVAQEGAAVLPLGVLSADEGFDVLARVAGRPRLDAEPAASRRVVELCEGLPLALRIAGARLATRPHWTVAGLAGELADECSRLATLSVQGQLSVEAALELSCRTLPEPAAHLFRLLGAYPGRHIDAHTAAAVAACDVRSVRSALGALDSAHLFQETAPGSYTRHDLVRLYARQAAEELEPAVLEAAHERLLDYYLAATAAATALARPTAPAHRPARPGPGGVPPFADPAHALTWFRREEPAIRDLVVLSADWGRVAHGCRLAENAGFLYYDDGGRLREWEQITGRALAAADAEGIGDDWPRLHSDHGAALHEQGRHAEAVRRHRHACRLADRAGEPVLRQLTRNRLANSLLAAGAPEQAAGELESALAAARELDDGRLVAQALNNLANAFLELGRPEPAMNHAKKSLELLLGRSSDPFLVVTTQTYAEALYGMGRVDEALSESRRALELGRTQGNLRVETYCADFVGKVLYAQGRRGEARDNWQRALDLSRQQGRPVDGLQARIAACSGS</sequence>
<dbReference type="InterPro" id="IPR019734">
    <property type="entry name" value="TPR_rpt"/>
</dbReference>
<dbReference type="SMART" id="SM01043">
    <property type="entry name" value="BTAD"/>
    <property type="match status" value="1"/>
</dbReference>
<reference evidence="9" key="1">
    <citation type="journal article" date="2019" name="Int. J. Syst. Evol. Microbiol.">
        <title>The Global Catalogue of Microorganisms (GCM) 10K type strain sequencing project: providing services to taxonomists for standard genome sequencing and annotation.</title>
        <authorList>
            <consortium name="The Broad Institute Genomics Platform"/>
            <consortium name="The Broad Institute Genome Sequencing Center for Infectious Disease"/>
            <person name="Wu L."/>
            <person name="Ma J."/>
        </authorList>
    </citation>
    <scope>NUCLEOTIDE SEQUENCE [LARGE SCALE GENOMIC DNA]</scope>
    <source>
        <strain evidence="9">JCM 3399</strain>
    </source>
</reference>
<dbReference type="Gene3D" id="1.25.40.10">
    <property type="entry name" value="Tetratricopeptide repeat domain"/>
    <property type="match status" value="3"/>
</dbReference>
<dbReference type="Pfam" id="PF00931">
    <property type="entry name" value="NB-ARC"/>
    <property type="match status" value="1"/>
</dbReference>
<protein>
    <submittedName>
        <fullName evidence="8">SARP family transcriptional regulator</fullName>
    </submittedName>
</protein>
<dbReference type="PANTHER" id="PTHR35807:SF1">
    <property type="entry name" value="TRANSCRIPTIONAL REGULATOR REDD"/>
    <property type="match status" value="1"/>
</dbReference>
<dbReference type="InterPro" id="IPR002182">
    <property type="entry name" value="NB-ARC"/>
</dbReference>
<feature type="domain" description="OmpR/PhoB-type" evidence="6">
    <location>
        <begin position="16"/>
        <end position="89"/>
    </location>
</feature>
<name>A0ABQ2VMB5_9ACTN</name>
<dbReference type="InterPro" id="IPR036388">
    <property type="entry name" value="WH-like_DNA-bd_sf"/>
</dbReference>
<keyword evidence="3" id="KW-0805">Transcription regulation</keyword>
<dbReference type="InterPro" id="IPR027417">
    <property type="entry name" value="P-loop_NTPase"/>
</dbReference>
<dbReference type="RefSeq" id="WP_189307819.1">
    <property type="nucleotide sequence ID" value="NZ_BMRP01000053.1"/>
</dbReference>
<dbReference type="InterPro" id="IPR051677">
    <property type="entry name" value="AfsR-DnrI-RedD_regulator"/>
</dbReference>
<dbReference type="EMBL" id="BMRP01000053">
    <property type="protein sequence ID" value="GGU96745.1"/>
    <property type="molecule type" value="Genomic_DNA"/>
</dbReference>
<dbReference type="InterPro" id="IPR011990">
    <property type="entry name" value="TPR-like_helical_dom_sf"/>
</dbReference>